<evidence type="ECO:0008006" key="5">
    <source>
        <dbReference type="Google" id="ProtNLM"/>
    </source>
</evidence>
<keyword evidence="4" id="KW-1185">Reference proteome</keyword>
<dbReference type="OrthoDB" id="9807948at2"/>
<dbReference type="SMART" id="SM00897">
    <property type="entry name" value="FIST"/>
    <property type="match status" value="1"/>
</dbReference>
<sequence>MAQIKHHIPKASSAAQETTEVVADLKDQLGDGPFSVLFYFSAGKYDLSEIGKVLSVSYPDIPIIGCTTAGVIDDGGYNQAGICAFGLPEDKFNVAVDLITPVSEIDMVGWRQSARTLVDQLHSRSGDTLAENTFGFLLVDGMSLAEENVLSAIHPELGDIPLFGGSAGDDLKFHETQLFCCGQTVTDGAALILINTSCPFKVFRTQHFVETARKMVITEADPHSRIVKEINASPATEEYARLIGVPHSELTPLTFAKHPVMVRVGGSYYVRSIQRPEGADGLKFFCAIDEGLVLTLAEGRDMTTNLEETMKEIQQEIGVPELIIGCDCIFRKLELEQKGDHRLDEVSEIFKQNNVVGFNTYGEQFSGMHVNQTLTGVAIGWPHD</sequence>
<dbReference type="InterPro" id="IPR019494">
    <property type="entry name" value="FIST_C"/>
</dbReference>
<dbReference type="RefSeq" id="WP_083223155.1">
    <property type="nucleotide sequence ID" value="NZ_FLYE01000047.1"/>
</dbReference>
<dbReference type="Pfam" id="PF10442">
    <property type="entry name" value="FIST_C"/>
    <property type="match status" value="1"/>
</dbReference>
<dbReference type="InterPro" id="IPR013702">
    <property type="entry name" value="FIST_domain_N"/>
</dbReference>
<reference evidence="3 4" key="1">
    <citation type="submission" date="2016-07" db="EMBL/GenBank/DDBJ databases">
        <authorList>
            <person name="Lefevre C.T."/>
        </authorList>
    </citation>
    <scope>NUCLEOTIDE SEQUENCE [LARGE SCALE GENOMIC DNA]</scope>
    <source>
        <strain evidence="3">PR1</strain>
    </source>
</reference>
<gene>
    <name evidence="3" type="ORF">MTBPR1_80034</name>
</gene>
<dbReference type="AlphaFoldDB" id="A0A1C3RKY1"/>
<evidence type="ECO:0000259" key="2">
    <source>
        <dbReference type="SMART" id="SM01204"/>
    </source>
</evidence>
<feature type="domain" description="FIST C-domain" evidence="2">
    <location>
        <begin position="235"/>
        <end position="367"/>
    </location>
</feature>
<dbReference type="SMART" id="SM01204">
    <property type="entry name" value="FIST_C"/>
    <property type="match status" value="1"/>
</dbReference>
<evidence type="ECO:0000313" key="4">
    <source>
        <dbReference type="Proteomes" id="UP000231658"/>
    </source>
</evidence>
<dbReference type="Pfam" id="PF08495">
    <property type="entry name" value="FIST"/>
    <property type="match status" value="1"/>
</dbReference>
<dbReference type="PANTHER" id="PTHR40252">
    <property type="entry name" value="BLR0328 PROTEIN"/>
    <property type="match status" value="1"/>
</dbReference>
<proteinExistence type="predicted"/>
<evidence type="ECO:0000313" key="3">
    <source>
        <dbReference type="EMBL" id="SCA57980.1"/>
    </source>
</evidence>
<organism evidence="3 4">
    <name type="scientific">Candidatus Terasakiella magnetica</name>
    <dbReference type="NCBI Taxonomy" id="1867952"/>
    <lineage>
        <taxon>Bacteria</taxon>
        <taxon>Pseudomonadati</taxon>
        <taxon>Pseudomonadota</taxon>
        <taxon>Alphaproteobacteria</taxon>
        <taxon>Rhodospirillales</taxon>
        <taxon>Terasakiellaceae</taxon>
        <taxon>Terasakiella</taxon>
    </lineage>
</organism>
<dbReference type="PANTHER" id="PTHR40252:SF2">
    <property type="entry name" value="BLR0328 PROTEIN"/>
    <property type="match status" value="1"/>
</dbReference>
<feature type="domain" description="FIST" evidence="1">
    <location>
        <begin position="32"/>
        <end position="234"/>
    </location>
</feature>
<dbReference type="EMBL" id="FLYE01000047">
    <property type="protein sequence ID" value="SCA57980.1"/>
    <property type="molecule type" value="Genomic_DNA"/>
</dbReference>
<evidence type="ECO:0000259" key="1">
    <source>
        <dbReference type="SMART" id="SM00897"/>
    </source>
</evidence>
<dbReference type="STRING" id="1867952.MTBPR1_80034"/>
<name>A0A1C3RKY1_9PROT</name>
<protein>
    <recommendedName>
        <fullName evidence="5">FIST domain containing protein</fullName>
    </recommendedName>
</protein>
<dbReference type="Proteomes" id="UP000231658">
    <property type="component" value="Unassembled WGS sequence"/>
</dbReference>
<accession>A0A1C3RKY1</accession>